<dbReference type="EMBL" id="NIHW01000015">
    <property type="protein sequence ID" value="PLT87144.1"/>
    <property type="molecule type" value="Genomic_DNA"/>
</dbReference>
<protein>
    <submittedName>
        <fullName evidence="5 7">Mannitol dehydrogenase</fullName>
    </submittedName>
</protein>
<evidence type="ECO:0000256" key="2">
    <source>
        <dbReference type="ARBA" id="ARBA00048615"/>
    </source>
</evidence>
<dbReference type="Proteomes" id="UP001076974">
    <property type="component" value="Unassembled WGS sequence"/>
</dbReference>
<dbReference type="Proteomes" id="UP000234849">
    <property type="component" value="Unassembled WGS sequence"/>
</dbReference>
<feature type="domain" description="Mannitol dehydrogenase C-terminal" evidence="4">
    <location>
        <begin position="319"/>
        <end position="512"/>
    </location>
</feature>
<dbReference type="RefSeq" id="WP_101879604.1">
    <property type="nucleotide sequence ID" value="NZ_CAXSWW010000018.1"/>
</dbReference>
<dbReference type="InterPro" id="IPR013131">
    <property type="entry name" value="Mannitol_DH_N"/>
</dbReference>
<keyword evidence="1" id="KW-0560">Oxidoreductase</keyword>
<organism evidence="7 11">
    <name type="scientific">Mediterraneibacter gnavus</name>
    <name type="common">Ruminococcus gnavus</name>
    <dbReference type="NCBI Taxonomy" id="33038"/>
    <lineage>
        <taxon>Bacteria</taxon>
        <taxon>Bacillati</taxon>
        <taxon>Bacillota</taxon>
        <taxon>Clostridia</taxon>
        <taxon>Lachnospirales</taxon>
        <taxon>Lachnospiraceae</taxon>
        <taxon>Mediterraneibacter</taxon>
    </lineage>
</organism>
<dbReference type="Proteomes" id="UP000235093">
    <property type="component" value="Unassembled WGS sequence"/>
</dbReference>
<evidence type="ECO:0000313" key="6">
    <source>
        <dbReference type="EMBL" id="MCZ7693952.1"/>
    </source>
</evidence>
<comment type="catalytic activity">
    <reaction evidence="2">
        <text>D-mannitol 1-phosphate + NAD(+) = beta-D-fructose 6-phosphate + NADH + H(+)</text>
        <dbReference type="Rhea" id="RHEA:19661"/>
        <dbReference type="ChEBI" id="CHEBI:15378"/>
        <dbReference type="ChEBI" id="CHEBI:57540"/>
        <dbReference type="ChEBI" id="CHEBI:57634"/>
        <dbReference type="ChEBI" id="CHEBI:57945"/>
        <dbReference type="ChEBI" id="CHEBI:61381"/>
        <dbReference type="EC" id="1.1.1.17"/>
    </reaction>
</comment>
<dbReference type="GO" id="GO:0008926">
    <property type="term" value="F:mannitol-1-phosphate 5-dehydrogenase activity"/>
    <property type="evidence" value="ECO:0007669"/>
    <property type="project" value="UniProtKB-EC"/>
</dbReference>
<accession>A0A2N5NIT0</accession>
<dbReference type="EMBL" id="JAPZED010000006">
    <property type="protein sequence ID" value="MCZ7693952.1"/>
    <property type="molecule type" value="Genomic_DNA"/>
</dbReference>
<dbReference type="PANTHER" id="PTHR43362">
    <property type="entry name" value="MANNITOL DEHYDROGENASE DSF1-RELATED"/>
    <property type="match status" value="1"/>
</dbReference>
<dbReference type="EMBL" id="NIHT01000004">
    <property type="protein sequence ID" value="PLT76816.1"/>
    <property type="molecule type" value="Genomic_DNA"/>
</dbReference>
<dbReference type="AlphaFoldDB" id="A0A2N5NIT0"/>
<dbReference type="Proteomes" id="UP001148455">
    <property type="component" value="Unassembled WGS sequence"/>
</dbReference>
<sequence>MRLSAEGLKDRAKWEEAGYALPKFDREKVTEATKENPFWIHFGAGNIFRAFQANVVQNLLNDGILDRGLIVAEGFDYEIVEKMNHPHDDYTILVTLKADGNIEKTVVGSVVESLTVNTENASDFARLKEIFAKDSLQMVTFTITEKGYSLVNGKGELLSDVEADFVSGPEAPKSYIGKVAALLYARYQAGEKPVAMVSMDNCSHNGDKLYAAINTFAEKWEENKLTDAGFRAYVNCKEKVTFPWTMIDKITPRPDASVEELLKKDGIEELDPVITSKNTYVAPFVNAEECEYLVIEDAFPNGRPELEKGGLMFTERETVDKVEKMKVCTCLNPLHTALAVFGCLLGYEKISDEMKDEELKKLVETIGYKEGLPVVVNPGVLDPKEFIDTVLQVRVPNPFMPDTPQRIATDTSQKLAIRFGETIKAYAASDELDVKDLKLIPLVFAGWLRYLMGVDDSGKAFDLSPDPLLTTVCPYVADLKLEEGQDVESAVSEVLKMKQIFGVDLYEAGLAELVCGYLKEMTKAPGAVRETLKKYV</sequence>
<dbReference type="Gene3D" id="1.10.1040.10">
    <property type="entry name" value="N-(1-d-carboxylethyl)-l-norvaline Dehydrogenase, domain 2"/>
    <property type="match status" value="1"/>
</dbReference>
<dbReference type="Pfam" id="PF08125">
    <property type="entry name" value="Mannitol_dh_C"/>
    <property type="match status" value="1"/>
</dbReference>
<reference evidence="6" key="3">
    <citation type="submission" date="2022-12" db="EMBL/GenBank/DDBJ databases">
        <title>Genome of R. gnavus strain RSHDN_123.</title>
        <authorList>
            <person name="Abdugheni R."/>
        </authorList>
    </citation>
    <scope>NUCLEOTIDE SEQUENCE</scope>
    <source>
        <strain evidence="6">RSHDN_123</strain>
    </source>
</reference>
<dbReference type="SUPFAM" id="SSF51735">
    <property type="entry name" value="NAD(P)-binding Rossmann-fold domains"/>
    <property type="match status" value="1"/>
</dbReference>
<dbReference type="InterPro" id="IPR036291">
    <property type="entry name" value="NAD(P)-bd_dom_sf"/>
</dbReference>
<evidence type="ECO:0000313" key="10">
    <source>
        <dbReference type="Proteomes" id="UP000234840"/>
    </source>
</evidence>
<dbReference type="Gene3D" id="3.40.50.720">
    <property type="entry name" value="NAD(P)-binding Rossmann-like Domain"/>
    <property type="match status" value="1"/>
</dbReference>
<evidence type="ECO:0000313" key="7">
    <source>
        <dbReference type="EMBL" id="PLT55577.1"/>
    </source>
</evidence>
<evidence type="ECO:0000259" key="4">
    <source>
        <dbReference type="Pfam" id="PF08125"/>
    </source>
</evidence>
<dbReference type="InterPro" id="IPR008927">
    <property type="entry name" value="6-PGluconate_DH-like_C_sf"/>
</dbReference>
<dbReference type="Proteomes" id="UP000234840">
    <property type="component" value="Unassembled WGS sequence"/>
</dbReference>
<dbReference type="SUPFAM" id="SSF48179">
    <property type="entry name" value="6-phosphogluconate dehydrogenase C-terminal domain-like"/>
    <property type="match status" value="1"/>
</dbReference>
<gene>
    <name evidence="7" type="ORF">CDL18_07580</name>
    <name evidence="9" type="ORF">CDL20_07535</name>
    <name evidence="8" type="ORF">CDL23_03435</name>
    <name evidence="6" type="ORF">O8D18_07845</name>
    <name evidence="5" type="ORF">OZZ16_06970</name>
</gene>
<evidence type="ECO:0000313" key="11">
    <source>
        <dbReference type="Proteomes" id="UP000234849"/>
    </source>
</evidence>
<dbReference type="InterPro" id="IPR013118">
    <property type="entry name" value="Mannitol_DH_C"/>
</dbReference>
<dbReference type="EMBL" id="JAPRBD010000005">
    <property type="protein sequence ID" value="MCZ0689659.1"/>
    <property type="molecule type" value="Genomic_DNA"/>
</dbReference>
<dbReference type="InterPro" id="IPR013328">
    <property type="entry name" value="6PGD_dom2"/>
</dbReference>
<feature type="domain" description="Mannitol dehydrogenase N-terminal" evidence="3">
    <location>
        <begin position="40"/>
        <end position="308"/>
    </location>
</feature>
<evidence type="ECO:0000313" key="5">
    <source>
        <dbReference type="EMBL" id="MCZ0689659.1"/>
    </source>
</evidence>
<reference evidence="5" key="2">
    <citation type="submission" date="2022-11" db="EMBL/GenBank/DDBJ databases">
        <title>Temperate bacteriophages infecting mucin-degrading bacterium Ruminococcus gnavus from the human gut.</title>
        <authorList>
            <person name="Buttimer C."/>
        </authorList>
    </citation>
    <scope>NUCLEOTIDE SEQUENCE</scope>
    <source>
        <strain evidence="5">CCUG 52279</strain>
    </source>
</reference>
<evidence type="ECO:0000259" key="3">
    <source>
        <dbReference type="Pfam" id="PF01232"/>
    </source>
</evidence>
<reference evidence="10 11" key="1">
    <citation type="journal article" date="2017" name="Genome Med.">
        <title>A novel Ruminococcus gnavus clade enriched in inflammatory bowel disease patients.</title>
        <authorList>
            <person name="Hall A.B."/>
            <person name="Yassour M."/>
            <person name="Sauk J."/>
            <person name="Garner A."/>
            <person name="Jiang X."/>
            <person name="Arthur T."/>
            <person name="Lagoudas G.K."/>
            <person name="Vatanen T."/>
            <person name="Fornelos N."/>
            <person name="Wilson R."/>
            <person name="Bertha M."/>
            <person name="Cohen M."/>
            <person name="Garber J."/>
            <person name="Khalili H."/>
            <person name="Gevers D."/>
            <person name="Ananthakrishnan A.N."/>
            <person name="Kugathasan S."/>
            <person name="Lander E.S."/>
            <person name="Blainey P."/>
            <person name="Vlamakis H."/>
            <person name="Xavier R.J."/>
            <person name="Huttenhower C."/>
        </authorList>
    </citation>
    <scope>NUCLEOTIDE SEQUENCE [LARGE SCALE GENOMIC DNA]</scope>
    <source>
        <strain evidence="7 11">RJX1118</strain>
        <strain evidence="8 12">RJX1125</strain>
        <strain evidence="9 10">RJX1128</strain>
    </source>
</reference>
<name>A0A2N5NIT0_MEDGN</name>
<dbReference type="InterPro" id="IPR050988">
    <property type="entry name" value="Mannitol_DH/Oxidoreductase"/>
</dbReference>
<evidence type="ECO:0000313" key="8">
    <source>
        <dbReference type="EMBL" id="PLT76816.1"/>
    </source>
</evidence>
<proteinExistence type="predicted"/>
<dbReference type="EMBL" id="NIHM01000008">
    <property type="protein sequence ID" value="PLT55577.1"/>
    <property type="molecule type" value="Genomic_DNA"/>
</dbReference>
<dbReference type="Pfam" id="PF01232">
    <property type="entry name" value="Mannitol_dh"/>
    <property type="match status" value="1"/>
</dbReference>
<dbReference type="PANTHER" id="PTHR43362:SF1">
    <property type="entry name" value="MANNITOL DEHYDROGENASE 2-RELATED"/>
    <property type="match status" value="1"/>
</dbReference>
<evidence type="ECO:0000256" key="1">
    <source>
        <dbReference type="ARBA" id="ARBA00023002"/>
    </source>
</evidence>
<evidence type="ECO:0000313" key="12">
    <source>
        <dbReference type="Proteomes" id="UP000235093"/>
    </source>
</evidence>
<comment type="caution">
    <text evidence="7">The sequence shown here is derived from an EMBL/GenBank/DDBJ whole genome shotgun (WGS) entry which is preliminary data.</text>
</comment>
<evidence type="ECO:0000313" key="9">
    <source>
        <dbReference type="EMBL" id="PLT87144.1"/>
    </source>
</evidence>